<gene>
    <name evidence="1" type="ORF">VNI00_014070</name>
</gene>
<dbReference type="Gene3D" id="3.30.70.100">
    <property type="match status" value="2"/>
</dbReference>
<dbReference type="AlphaFoldDB" id="A0AAW0BUI3"/>
<dbReference type="SUPFAM" id="SSF54909">
    <property type="entry name" value="Dimeric alpha+beta barrel"/>
    <property type="match status" value="2"/>
</dbReference>
<comment type="caution">
    <text evidence="1">The sequence shown here is derived from an EMBL/GenBank/DDBJ whole genome shotgun (WGS) entry which is preliminary data.</text>
</comment>
<evidence type="ECO:0000313" key="1">
    <source>
        <dbReference type="EMBL" id="KAK7030482.1"/>
    </source>
</evidence>
<dbReference type="EMBL" id="JAYKXP010000075">
    <property type="protein sequence ID" value="KAK7030482.1"/>
    <property type="molecule type" value="Genomic_DNA"/>
</dbReference>
<keyword evidence="2" id="KW-1185">Reference proteome</keyword>
<reference evidence="1 2" key="1">
    <citation type="submission" date="2024-01" db="EMBL/GenBank/DDBJ databases">
        <title>A draft genome for a cacao thread blight-causing isolate of Paramarasmius palmivorus.</title>
        <authorList>
            <person name="Baruah I.K."/>
            <person name="Bukari Y."/>
            <person name="Amoako-Attah I."/>
            <person name="Meinhardt L.W."/>
            <person name="Bailey B.A."/>
            <person name="Cohen S.P."/>
        </authorList>
    </citation>
    <scope>NUCLEOTIDE SEQUENCE [LARGE SCALE GENOMIC DNA]</scope>
    <source>
        <strain evidence="1 2">GH-12</strain>
    </source>
</reference>
<evidence type="ECO:0000313" key="2">
    <source>
        <dbReference type="Proteomes" id="UP001383192"/>
    </source>
</evidence>
<sequence length="211" mass="22370">MAAPTVGLLVPLVSKTTHTSAVEDFLNTGYDLVKSEPKTLQWFAVSYDSSSPPTYAIFDTFGAEDGRSAHLNGPIAAALMKNADELLNAGPEIMNADILASVVRPVRNGGKNAGVTVGLRVLINAKPEKVDDVKAFLNAVPLVEDEPDTVYWYAIEFPGTNTFGIVDFFPHNNGRAAHIAGKVAEALFGAADKLLTGAPEIVHLNVLAAKV</sequence>
<accession>A0AAW0BUI3</accession>
<evidence type="ECO:0008006" key="3">
    <source>
        <dbReference type="Google" id="ProtNLM"/>
    </source>
</evidence>
<proteinExistence type="predicted"/>
<name>A0AAW0BUI3_9AGAR</name>
<dbReference type="InterPro" id="IPR011008">
    <property type="entry name" value="Dimeric_a/b-barrel"/>
</dbReference>
<protein>
    <recommendedName>
        <fullName evidence="3">Antibiotic biosynthesis monooxygenase</fullName>
    </recommendedName>
</protein>
<organism evidence="1 2">
    <name type="scientific">Paramarasmius palmivorus</name>
    <dbReference type="NCBI Taxonomy" id="297713"/>
    <lineage>
        <taxon>Eukaryota</taxon>
        <taxon>Fungi</taxon>
        <taxon>Dikarya</taxon>
        <taxon>Basidiomycota</taxon>
        <taxon>Agaricomycotina</taxon>
        <taxon>Agaricomycetes</taxon>
        <taxon>Agaricomycetidae</taxon>
        <taxon>Agaricales</taxon>
        <taxon>Marasmiineae</taxon>
        <taxon>Marasmiaceae</taxon>
        <taxon>Paramarasmius</taxon>
    </lineage>
</organism>
<dbReference type="Proteomes" id="UP001383192">
    <property type="component" value="Unassembled WGS sequence"/>
</dbReference>